<proteinExistence type="predicted"/>
<feature type="signal peptide" evidence="1">
    <location>
        <begin position="1"/>
        <end position="22"/>
    </location>
</feature>
<organism evidence="2 3">
    <name type="scientific">Pelagibaculum spongiae</name>
    <dbReference type="NCBI Taxonomy" id="2080658"/>
    <lineage>
        <taxon>Bacteria</taxon>
        <taxon>Pseudomonadati</taxon>
        <taxon>Pseudomonadota</taxon>
        <taxon>Gammaproteobacteria</taxon>
        <taxon>Oceanospirillales</taxon>
        <taxon>Pelagibaculum</taxon>
    </lineage>
</organism>
<reference evidence="2 3" key="1">
    <citation type="submission" date="2018-04" db="EMBL/GenBank/DDBJ databases">
        <title>Thalassorhabdus spongiae gen. nov., sp. nov., isolated from a marine sponge in South-West Iceland.</title>
        <authorList>
            <person name="Knobloch S."/>
            <person name="Daussin A."/>
            <person name="Johannsson R."/>
            <person name="Marteinsson V.T."/>
        </authorList>
    </citation>
    <scope>NUCLEOTIDE SEQUENCE [LARGE SCALE GENOMIC DNA]</scope>
    <source>
        <strain evidence="2 3">Hp12</strain>
    </source>
</reference>
<dbReference type="OrthoDB" id="6708408at2"/>
<keyword evidence="1" id="KW-0732">Signal</keyword>
<comment type="caution">
    <text evidence="2">The sequence shown here is derived from an EMBL/GenBank/DDBJ whole genome shotgun (WGS) entry which is preliminary data.</text>
</comment>
<evidence type="ECO:0000313" key="2">
    <source>
        <dbReference type="EMBL" id="PVZ64379.1"/>
    </source>
</evidence>
<dbReference type="AlphaFoldDB" id="A0A2V1GVL0"/>
<name>A0A2V1GVL0_9GAMM</name>
<dbReference type="EMBL" id="QDDL01000013">
    <property type="protein sequence ID" value="PVZ64379.1"/>
    <property type="molecule type" value="Genomic_DNA"/>
</dbReference>
<dbReference type="RefSeq" id="WP_116688932.1">
    <property type="nucleotide sequence ID" value="NZ_CAWNYD010000013.1"/>
</dbReference>
<evidence type="ECO:0000256" key="1">
    <source>
        <dbReference type="SAM" id="SignalP"/>
    </source>
</evidence>
<sequence>MRTQISAVVLAGLVSVSSGVQADVIGAKIGATYWFTADQGNVETLNLQFEHPLPFLPNLAVSGFSADDSNTEISARDFWLYYEILDNDLVSLDLGGGLRQYNNSRILSQSFDGYTPMLIADIELLPDADDLSAYIRGSIGKKDGDFIDLSAAVGFHILPLTTITAGYRYNKIELDGFDGLVEDETIKGGFIGIQLDF</sequence>
<accession>A0A2V1GVL0</accession>
<feature type="chain" id="PRO_5016048141" description="TIGR04219 family outer membrane beta-barrel protein" evidence="1">
    <location>
        <begin position="23"/>
        <end position="197"/>
    </location>
</feature>
<dbReference type="Proteomes" id="UP000244906">
    <property type="component" value="Unassembled WGS sequence"/>
</dbReference>
<evidence type="ECO:0008006" key="4">
    <source>
        <dbReference type="Google" id="ProtNLM"/>
    </source>
</evidence>
<keyword evidence="3" id="KW-1185">Reference proteome</keyword>
<gene>
    <name evidence="2" type="ORF">DC094_20190</name>
</gene>
<protein>
    <recommendedName>
        <fullName evidence="4">TIGR04219 family outer membrane beta-barrel protein</fullName>
    </recommendedName>
</protein>
<evidence type="ECO:0000313" key="3">
    <source>
        <dbReference type="Proteomes" id="UP000244906"/>
    </source>
</evidence>